<dbReference type="PANTHER" id="PTHR16453:SF9">
    <property type="entry name" value="GATOR COMPLEX PROTEIN MIOS"/>
    <property type="match status" value="1"/>
</dbReference>
<feature type="domain" description="GATOR2 complex protein MIO zinc-ribbon like" evidence="1">
    <location>
        <begin position="77"/>
        <end position="200"/>
    </location>
</feature>
<accession>A0A4P9XWR1</accession>
<name>A0A4P9XWR1_9FUNG</name>
<gene>
    <name evidence="2" type="ORF">THASP1DRAFT_12360</name>
</gene>
<keyword evidence="3" id="KW-1185">Reference proteome</keyword>
<organism evidence="2 3">
    <name type="scientific">Thamnocephalis sphaerospora</name>
    <dbReference type="NCBI Taxonomy" id="78915"/>
    <lineage>
        <taxon>Eukaryota</taxon>
        <taxon>Fungi</taxon>
        <taxon>Fungi incertae sedis</taxon>
        <taxon>Zoopagomycota</taxon>
        <taxon>Zoopagomycotina</taxon>
        <taxon>Zoopagomycetes</taxon>
        <taxon>Zoopagales</taxon>
        <taxon>Sigmoideomycetaceae</taxon>
        <taxon>Thamnocephalis</taxon>
    </lineage>
</organism>
<evidence type="ECO:0000313" key="2">
    <source>
        <dbReference type="EMBL" id="RKP10788.1"/>
    </source>
</evidence>
<dbReference type="InterPro" id="IPR037593">
    <property type="entry name" value="MIOS/Sea4"/>
</dbReference>
<dbReference type="EMBL" id="KZ992437">
    <property type="protein sequence ID" value="RKP10788.1"/>
    <property type="molecule type" value="Genomic_DNA"/>
</dbReference>
<evidence type="ECO:0000259" key="1">
    <source>
        <dbReference type="Pfam" id="PF17034"/>
    </source>
</evidence>
<dbReference type="OrthoDB" id="341486at2759"/>
<dbReference type="InterPro" id="IPR031488">
    <property type="entry name" value="Zn_ribbon_mio"/>
</dbReference>
<dbReference type="Proteomes" id="UP000271241">
    <property type="component" value="Unassembled WGS sequence"/>
</dbReference>
<reference evidence="3" key="1">
    <citation type="journal article" date="2018" name="Nat. Microbiol.">
        <title>Leveraging single-cell genomics to expand the fungal tree of life.</title>
        <authorList>
            <person name="Ahrendt S.R."/>
            <person name="Quandt C.A."/>
            <person name="Ciobanu D."/>
            <person name="Clum A."/>
            <person name="Salamov A."/>
            <person name="Andreopoulos B."/>
            <person name="Cheng J.F."/>
            <person name="Woyke T."/>
            <person name="Pelin A."/>
            <person name="Henrissat B."/>
            <person name="Reynolds N.K."/>
            <person name="Benny G.L."/>
            <person name="Smith M.E."/>
            <person name="James T.Y."/>
            <person name="Grigoriev I.V."/>
        </authorList>
    </citation>
    <scope>NUCLEOTIDE SEQUENCE [LARGE SCALE GENOMIC DNA]</scope>
    <source>
        <strain evidence="3">RSA 1356</strain>
    </source>
</reference>
<dbReference type="GO" id="GO:0005737">
    <property type="term" value="C:cytoplasm"/>
    <property type="evidence" value="ECO:0007669"/>
    <property type="project" value="TreeGrafter"/>
</dbReference>
<dbReference type="CDD" id="cd16691">
    <property type="entry name" value="mRING-H2-C3H3C2_Mio"/>
    <property type="match status" value="1"/>
</dbReference>
<feature type="non-terminal residue" evidence="2">
    <location>
        <position position="1"/>
    </location>
</feature>
<dbReference type="PANTHER" id="PTHR16453">
    <property type="entry name" value="WD40 DOMAIN-CONTAINING PROTEIN MIO FAMILY MEMBER"/>
    <property type="match status" value="1"/>
</dbReference>
<dbReference type="AlphaFoldDB" id="A0A4P9XWR1"/>
<sequence>YVDRTGDVQTAGLIVSQVPLRKFKDARVEDWVDSYRSLLDRWQCYHARARFDIDRGRRQRMQGDTSGFPAPQVYVRCGYCNQSVAHSLLMPDREGRRVATATGVAGQDGHASRLRISCCPSCRNMLPRCSLCLMRLGTPADAVRQAAAVHRSSGQDSAAGFDLWFTWCQSCRHGGHAVHLIEWFEEHEMCPVSDCQCRCSFN</sequence>
<dbReference type="Pfam" id="PF17034">
    <property type="entry name" value="zinc_ribbon_16"/>
    <property type="match status" value="1"/>
</dbReference>
<protein>
    <recommendedName>
        <fullName evidence="1">GATOR2 complex protein MIO zinc-ribbon like domain-containing protein</fullName>
    </recommendedName>
</protein>
<dbReference type="STRING" id="78915.A0A4P9XWR1"/>
<proteinExistence type="predicted"/>
<evidence type="ECO:0000313" key="3">
    <source>
        <dbReference type="Proteomes" id="UP000271241"/>
    </source>
</evidence>